<feature type="domain" description="HORMA" evidence="6">
    <location>
        <begin position="8"/>
        <end position="198"/>
    </location>
</feature>
<proteinExistence type="predicted"/>
<evidence type="ECO:0000256" key="2">
    <source>
        <dbReference type="ARBA" id="ARBA00022763"/>
    </source>
</evidence>
<evidence type="ECO:0000259" key="6">
    <source>
        <dbReference type="PROSITE" id="PS50815"/>
    </source>
</evidence>
<keyword evidence="8" id="KW-1185">Reference proteome</keyword>
<dbReference type="GO" id="GO:0006974">
    <property type="term" value="P:DNA damage response"/>
    <property type="evidence" value="ECO:0007669"/>
    <property type="project" value="UniProtKB-KW"/>
</dbReference>
<evidence type="ECO:0000256" key="3">
    <source>
        <dbReference type="ARBA" id="ARBA00023242"/>
    </source>
</evidence>
<accession>A0AAN8JE88</accession>
<dbReference type="Proteomes" id="UP001347796">
    <property type="component" value="Unassembled WGS sequence"/>
</dbReference>
<evidence type="ECO:0000256" key="4">
    <source>
        <dbReference type="ARBA" id="ARBA00044131"/>
    </source>
</evidence>
<dbReference type="FunFam" id="3.30.900.10:FF:000003">
    <property type="entry name" value="Mitotic spindle assembly checkpoint protein MAD2B"/>
    <property type="match status" value="1"/>
</dbReference>
<name>A0AAN8JE88_PATCE</name>
<dbReference type="GO" id="GO:0005634">
    <property type="term" value="C:nucleus"/>
    <property type="evidence" value="ECO:0007669"/>
    <property type="project" value="UniProtKB-SubCell"/>
</dbReference>
<comment type="subcellular location">
    <subcellularLocation>
        <location evidence="1">Nucleus</location>
    </subcellularLocation>
</comment>
<reference evidence="7 8" key="1">
    <citation type="submission" date="2024-01" db="EMBL/GenBank/DDBJ databases">
        <title>The genome of the rayed Mediterranean limpet Patella caerulea (Linnaeus, 1758).</title>
        <authorList>
            <person name="Anh-Thu Weber A."/>
            <person name="Halstead-Nussloch G."/>
        </authorList>
    </citation>
    <scope>NUCLEOTIDE SEQUENCE [LARGE SCALE GENOMIC DNA]</scope>
    <source>
        <strain evidence="7">AATW-2023a</strain>
        <tissue evidence="7">Whole specimen</tissue>
    </source>
</reference>
<dbReference type="PROSITE" id="PS50815">
    <property type="entry name" value="HORMA"/>
    <property type="match status" value="1"/>
</dbReference>
<dbReference type="InterPro" id="IPR036570">
    <property type="entry name" value="HORMA_dom_sf"/>
</dbReference>
<evidence type="ECO:0000313" key="8">
    <source>
        <dbReference type="Proteomes" id="UP001347796"/>
    </source>
</evidence>
<dbReference type="Pfam" id="PF02301">
    <property type="entry name" value="HORMA"/>
    <property type="match status" value="1"/>
</dbReference>
<dbReference type="InterPro" id="IPR045091">
    <property type="entry name" value="Mad2-like"/>
</dbReference>
<protein>
    <recommendedName>
        <fullName evidence="4">Mitotic spindle assembly checkpoint protein MAD2B</fullName>
    </recommendedName>
    <alternativeName>
        <fullName evidence="5">Mitotic arrest deficient 2-like protein 2</fullName>
    </alternativeName>
</protein>
<dbReference type="AlphaFoldDB" id="A0AAN8JE88"/>
<evidence type="ECO:0000256" key="1">
    <source>
        <dbReference type="ARBA" id="ARBA00004123"/>
    </source>
</evidence>
<gene>
    <name evidence="7" type="ORF">SNE40_013779</name>
</gene>
<dbReference type="InterPro" id="IPR003511">
    <property type="entry name" value="HORMA_dom"/>
</dbReference>
<dbReference type="SUPFAM" id="SSF56019">
    <property type="entry name" value="The spindle assembly checkpoint protein mad2"/>
    <property type="match status" value="1"/>
</dbReference>
<dbReference type="PANTHER" id="PTHR11842">
    <property type="entry name" value="MITOTIC SPINDLE ASSEMBLY CHECKPOINT PROTEIN MAD2"/>
    <property type="match status" value="1"/>
</dbReference>
<sequence>MDAINKYQVSADILSEFVEVAIHSILYNRGLYPQGVFQRRKKYSVPVQMCLHPDVTSYICNIVESIKVLLEEGEIEKIVVVILTRHHKPIERFVFEIATSSVGSNTSDQYLLEMEGSLRSFLLKLTVCDAMLQSLPEDCTWSVHIHTRESAAGKIEEKNVVQNFPWVEADERQTLLEDPKIVPLKSMKSDYFKLQLFVEESSKKKP</sequence>
<organism evidence="7 8">
    <name type="scientific">Patella caerulea</name>
    <name type="common">Rayed Mediterranean limpet</name>
    <dbReference type="NCBI Taxonomy" id="87958"/>
    <lineage>
        <taxon>Eukaryota</taxon>
        <taxon>Metazoa</taxon>
        <taxon>Spiralia</taxon>
        <taxon>Lophotrochozoa</taxon>
        <taxon>Mollusca</taxon>
        <taxon>Gastropoda</taxon>
        <taxon>Patellogastropoda</taxon>
        <taxon>Patelloidea</taxon>
        <taxon>Patellidae</taxon>
        <taxon>Patella</taxon>
    </lineage>
</organism>
<dbReference type="PANTHER" id="PTHR11842:SF10">
    <property type="entry name" value="MITOTIC SPINDLE ASSEMBLY CHECKPOINT PROTEIN MAD2B"/>
    <property type="match status" value="1"/>
</dbReference>
<keyword evidence="2" id="KW-0227">DNA damage</keyword>
<dbReference type="GO" id="GO:0016035">
    <property type="term" value="C:zeta DNA polymerase complex"/>
    <property type="evidence" value="ECO:0007669"/>
    <property type="project" value="TreeGrafter"/>
</dbReference>
<dbReference type="EMBL" id="JAZGQO010000010">
    <property type="protein sequence ID" value="KAK6175285.1"/>
    <property type="molecule type" value="Genomic_DNA"/>
</dbReference>
<evidence type="ECO:0000313" key="7">
    <source>
        <dbReference type="EMBL" id="KAK6175285.1"/>
    </source>
</evidence>
<keyword evidence="3" id="KW-0539">Nucleus</keyword>
<dbReference type="Gene3D" id="3.30.900.10">
    <property type="entry name" value="HORMA domain"/>
    <property type="match status" value="1"/>
</dbReference>
<comment type="caution">
    <text evidence="7">The sequence shown here is derived from an EMBL/GenBank/DDBJ whole genome shotgun (WGS) entry which is preliminary data.</text>
</comment>
<evidence type="ECO:0000256" key="5">
    <source>
        <dbReference type="ARBA" id="ARBA00044264"/>
    </source>
</evidence>